<evidence type="ECO:0000313" key="3">
    <source>
        <dbReference type="Proteomes" id="UP001151760"/>
    </source>
</evidence>
<dbReference type="Proteomes" id="UP001151760">
    <property type="component" value="Unassembled WGS sequence"/>
</dbReference>
<sequence length="156" mass="17952">MMSIGLTILSDHRKLFQVVPDDVKHMWNEWALRGLIVISLALWEMFGNTIQEQERYLQIKHKSTHSFWAPFLLLHLGGPDSITVFALEDNELSLRHFVEIVSQFPVALYIFLLSWPGCSDLPKLSVLVYLAGFIKCFGRIKALRLAKTENLHAWSS</sequence>
<reference evidence="2" key="2">
    <citation type="submission" date="2022-01" db="EMBL/GenBank/DDBJ databases">
        <authorList>
            <person name="Yamashiro T."/>
            <person name="Shiraishi A."/>
            <person name="Satake H."/>
            <person name="Nakayama K."/>
        </authorList>
    </citation>
    <scope>NUCLEOTIDE SEQUENCE</scope>
</reference>
<comment type="caution">
    <text evidence="2">The sequence shown here is derived from an EMBL/GenBank/DDBJ whole genome shotgun (WGS) entry which is preliminary data.</text>
</comment>
<keyword evidence="3" id="KW-1185">Reference proteome</keyword>
<reference evidence="2" key="1">
    <citation type="journal article" date="2022" name="Int. J. Mol. Sci.">
        <title>Draft Genome of Tanacetum Coccineum: Genomic Comparison of Closely Related Tanacetum-Family Plants.</title>
        <authorList>
            <person name="Yamashiro T."/>
            <person name="Shiraishi A."/>
            <person name="Nakayama K."/>
            <person name="Satake H."/>
        </authorList>
    </citation>
    <scope>NUCLEOTIDE SEQUENCE</scope>
</reference>
<name>A0ABQ4YHB3_9ASTR</name>
<dbReference type="Pfam" id="PF13968">
    <property type="entry name" value="DUF4220"/>
    <property type="match status" value="1"/>
</dbReference>
<gene>
    <name evidence="2" type="ORF">Tco_0726479</name>
</gene>
<proteinExistence type="predicted"/>
<dbReference type="EMBL" id="BQNB010010386">
    <property type="protein sequence ID" value="GJS76598.1"/>
    <property type="molecule type" value="Genomic_DNA"/>
</dbReference>
<organism evidence="2 3">
    <name type="scientific">Tanacetum coccineum</name>
    <dbReference type="NCBI Taxonomy" id="301880"/>
    <lineage>
        <taxon>Eukaryota</taxon>
        <taxon>Viridiplantae</taxon>
        <taxon>Streptophyta</taxon>
        <taxon>Embryophyta</taxon>
        <taxon>Tracheophyta</taxon>
        <taxon>Spermatophyta</taxon>
        <taxon>Magnoliopsida</taxon>
        <taxon>eudicotyledons</taxon>
        <taxon>Gunneridae</taxon>
        <taxon>Pentapetalae</taxon>
        <taxon>asterids</taxon>
        <taxon>campanulids</taxon>
        <taxon>Asterales</taxon>
        <taxon>Asteraceae</taxon>
        <taxon>Asteroideae</taxon>
        <taxon>Anthemideae</taxon>
        <taxon>Anthemidinae</taxon>
        <taxon>Tanacetum</taxon>
    </lineage>
</organism>
<protein>
    <recommendedName>
        <fullName evidence="1">DUF4220 domain-containing protein</fullName>
    </recommendedName>
</protein>
<evidence type="ECO:0000313" key="2">
    <source>
        <dbReference type="EMBL" id="GJS76598.1"/>
    </source>
</evidence>
<feature type="domain" description="DUF4220" evidence="1">
    <location>
        <begin position="60"/>
        <end position="152"/>
    </location>
</feature>
<dbReference type="PANTHER" id="PTHR31325">
    <property type="entry name" value="OS01G0798800 PROTEIN-RELATED"/>
    <property type="match status" value="1"/>
</dbReference>
<accession>A0ABQ4YHB3</accession>
<dbReference type="InterPro" id="IPR025315">
    <property type="entry name" value="DUF4220"/>
</dbReference>
<evidence type="ECO:0000259" key="1">
    <source>
        <dbReference type="Pfam" id="PF13968"/>
    </source>
</evidence>